<dbReference type="NCBIfam" id="TIGR00548">
    <property type="entry name" value="lolB"/>
    <property type="match status" value="1"/>
</dbReference>
<dbReference type="GO" id="GO:0015031">
    <property type="term" value="P:protein transport"/>
    <property type="evidence" value="ECO:0007669"/>
    <property type="project" value="UniProtKB-KW"/>
</dbReference>
<protein>
    <recommendedName>
        <fullName evidence="4 13">Outer-membrane lipoprotein LolB</fullName>
    </recommendedName>
</protein>
<organism evidence="15 16">
    <name type="scientific">Pseudoxanthomonas suwonensis</name>
    <dbReference type="NCBI Taxonomy" id="314722"/>
    <lineage>
        <taxon>Bacteria</taxon>
        <taxon>Pseudomonadati</taxon>
        <taxon>Pseudomonadota</taxon>
        <taxon>Gammaproteobacteria</taxon>
        <taxon>Lysobacterales</taxon>
        <taxon>Lysobacteraceae</taxon>
        <taxon>Pseudoxanthomonas</taxon>
    </lineage>
</organism>
<evidence type="ECO:0000256" key="3">
    <source>
        <dbReference type="ARBA" id="ARBA00011245"/>
    </source>
</evidence>
<evidence type="ECO:0000256" key="8">
    <source>
        <dbReference type="ARBA" id="ARBA00023136"/>
    </source>
</evidence>
<evidence type="ECO:0000256" key="7">
    <source>
        <dbReference type="ARBA" id="ARBA00022927"/>
    </source>
</evidence>
<reference evidence="15 16" key="1">
    <citation type="journal article" date="2015" name="Genome Announc.">
        <title>Complete Genome Sequence of Pseudoxanthomonas suwonensis Strain J1, a Cellulose-Degrading Bacterium Isolated from Leaf- and Wood-Enriched Soil.</title>
        <authorList>
            <person name="Hou L."/>
            <person name="Jiang J."/>
            <person name="Xu Z."/>
            <person name="Zhou Y."/>
            <person name="Leung F.C."/>
        </authorList>
    </citation>
    <scope>NUCLEOTIDE SEQUENCE [LARGE SCALE GENOMIC DNA]</scope>
    <source>
        <strain evidence="15 16">J1</strain>
    </source>
</reference>
<comment type="subunit">
    <text evidence="3 13">Monomer.</text>
</comment>
<comment type="similarity">
    <text evidence="2 13">Belongs to the LolB family.</text>
</comment>
<evidence type="ECO:0000313" key="16">
    <source>
        <dbReference type="Proteomes" id="UP000033067"/>
    </source>
</evidence>
<dbReference type="Gene3D" id="2.50.20.10">
    <property type="entry name" value="Lipoprotein localisation LolA/LolB/LppX"/>
    <property type="match status" value="1"/>
</dbReference>
<keyword evidence="6 13" id="KW-0732">Signal</keyword>
<dbReference type="RefSeq" id="WP_052630580.1">
    <property type="nucleotide sequence ID" value="NZ_CP011144.1"/>
</dbReference>
<evidence type="ECO:0000256" key="13">
    <source>
        <dbReference type="HAMAP-Rule" id="MF_00233"/>
    </source>
</evidence>
<evidence type="ECO:0000256" key="11">
    <source>
        <dbReference type="ARBA" id="ARBA00023237"/>
    </source>
</evidence>
<evidence type="ECO:0000313" key="15">
    <source>
        <dbReference type="EMBL" id="AKC86034.1"/>
    </source>
</evidence>
<dbReference type="GO" id="GO:0009279">
    <property type="term" value="C:cell outer membrane"/>
    <property type="evidence" value="ECO:0007669"/>
    <property type="project" value="UniProtKB-SubCell"/>
</dbReference>
<dbReference type="HAMAP" id="MF_00233">
    <property type="entry name" value="LolB"/>
    <property type="match status" value="1"/>
</dbReference>
<dbReference type="Pfam" id="PF03550">
    <property type="entry name" value="LolB"/>
    <property type="match status" value="1"/>
</dbReference>
<evidence type="ECO:0000256" key="5">
    <source>
        <dbReference type="ARBA" id="ARBA00022448"/>
    </source>
</evidence>
<dbReference type="PROSITE" id="PS51257">
    <property type="entry name" value="PROKAR_LIPOPROTEIN"/>
    <property type="match status" value="1"/>
</dbReference>
<evidence type="ECO:0000256" key="2">
    <source>
        <dbReference type="ARBA" id="ARBA00009696"/>
    </source>
</evidence>
<dbReference type="Proteomes" id="UP000033067">
    <property type="component" value="Chromosome"/>
</dbReference>
<evidence type="ECO:0000256" key="6">
    <source>
        <dbReference type="ARBA" id="ARBA00022729"/>
    </source>
</evidence>
<accession>A0A0E3Z0G5</accession>
<dbReference type="AlphaFoldDB" id="A0A0E3Z0G5"/>
<evidence type="ECO:0000256" key="9">
    <source>
        <dbReference type="ARBA" id="ARBA00023139"/>
    </source>
</evidence>
<dbReference type="CDD" id="cd16326">
    <property type="entry name" value="LolB"/>
    <property type="match status" value="1"/>
</dbReference>
<keyword evidence="5 13" id="KW-0813">Transport</keyword>
<gene>
    <name evidence="13" type="primary">lolB</name>
    <name evidence="15" type="ORF">WQ53_03880</name>
</gene>
<feature type="signal peptide" evidence="14">
    <location>
        <begin position="1"/>
        <end position="31"/>
    </location>
</feature>
<name>A0A0E3Z0G5_9GAMM</name>
<comment type="subcellular location">
    <subcellularLocation>
        <location evidence="1 13">Cell outer membrane</location>
        <topology evidence="1 13">Lipid-anchor</topology>
    </subcellularLocation>
</comment>
<proteinExistence type="inferred from homology"/>
<dbReference type="EMBL" id="CP011144">
    <property type="protein sequence ID" value="AKC86034.1"/>
    <property type="molecule type" value="Genomic_DNA"/>
</dbReference>
<evidence type="ECO:0000256" key="14">
    <source>
        <dbReference type="SAM" id="SignalP"/>
    </source>
</evidence>
<feature type="chain" id="PRO_5008833036" description="Outer-membrane lipoprotein LolB" evidence="14">
    <location>
        <begin position="32"/>
        <end position="208"/>
    </location>
</feature>
<comment type="function">
    <text evidence="13">Plays a critical role in the incorporation of lipoproteins in the outer membrane after they are released by the LolA protein.</text>
</comment>
<sequence length="208" mass="22470">MSRRFRLAGAALATVLLAACTSAPVRPPAPAVDAAEAQARQQERQQRLEVIPAWSMQGRIAVSVGDKGGSGRLDWQQQGPAYRVSLGAPVTRQSWRLSGEPGGATLEGLEGGPYSGPDAEALLWQATGWPIPVEAMAWWVRGLPAPAGAGQEFGDDGRLRRLVADGWTVDYQEWQPAADGWPEMPRRLQASRDGARVRLVVDRWEAAP</sequence>
<evidence type="ECO:0000256" key="4">
    <source>
        <dbReference type="ARBA" id="ARBA00016202"/>
    </source>
</evidence>
<dbReference type="GO" id="GO:0044874">
    <property type="term" value="P:lipoprotein localization to outer membrane"/>
    <property type="evidence" value="ECO:0007669"/>
    <property type="project" value="UniProtKB-UniRule"/>
</dbReference>
<keyword evidence="7 13" id="KW-0653">Protein transport</keyword>
<dbReference type="KEGG" id="psuw:WQ53_03880"/>
<dbReference type="OrthoDB" id="9797618at2"/>
<dbReference type="InterPro" id="IPR029046">
    <property type="entry name" value="LolA/LolB/LppX"/>
</dbReference>
<evidence type="ECO:0000256" key="10">
    <source>
        <dbReference type="ARBA" id="ARBA00023186"/>
    </source>
</evidence>
<dbReference type="InterPro" id="IPR004565">
    <property type="entry name" value="OM_lipoprot_LolB"/>
</dbReference>
<keyword evidence="10 13" id="KW-0143">Chaperone</keyword>
<dbReference type="SUPFAM" id="SSF89392">
    <property type="entry name" value="Prokaryotic lipoproteins and lipoprotein localization factors"/>
    <property type="match status" value="1"/>
</dbReference>
<keyword evidence="16" id="KW-1185">Reference proteome</keyword>
<keyword evidence="12 13" id="KW-0449">Lipoprotein</keyword>
<dbReference type="PATRIC" id="fig|314722.6.peg.806"/>
<keyword evidence="8 13" id="KW-0472">Membrane</keyword>
<keyword evidence="11 13" id="KW-0998">Cell outer membrane</keyword>
<keyword evidence="9 13" id="KW-0564">Palmitate</keyword>
<evidence type="ECO:0000256" key="12">
    <source>
        <dbReference type="ARBA" id="ARBA00023288"/>
    </source>
</evidence>
<evidence type="ECO:0000256" key="1">
    <source>
        <dbReference type="ARBA" id="ARBA00004459"/>
    </source>
</evidence>